<gene>
    <name evidence="2" type="ORF">Mcate_02760</name>
</gene>
<protein>
    <recommendedName>
        <fullName evidence="1">PatA-like N-terminal domain-containing protein</fullName>
    </recommendedName>
</protein>
<dbReference type="Proteomes" id="UP000266089">
    <property type="component" value="Unassembled WGS sequence"/>
</dbReference>
<dbReference type="EMBL" id="QWKX01000125">
    <property type="protein sequence ID" value="RIH74316.1"/>
    <property type="molecule type" value="Genomic_DNA"/>
</dbReference>
<proteinExistence type="predicted"/>
<evidence type="ECO:0000313" key="3">
    <source>
        <dbReference type="Proteomes" id="UP000266089"/>
    </source>
</evidence>
<reference evidence="2 3" key="1">
    <citation type="submission" date="2018-08" db="EMBL/GenBank/DDBJ databases">
        <title>Meiothermus cateniformans JCM 15151 genome sequencing project.</title>
        <authorList>
            <person name="Da Costa M.S."/>
            <person name="Albuquerque L."/>
            <person name="Raposo P."/>
            <person name="Froufe H.J.C."/>
            <person name="Barroso C.S."/>
            <person name="Egas C."/>
        </authorList>
    </citation>
    <scope>NUCLEOTIDE SEQUENCE [LARGE SCALE GENOMIC DNA]</scope>
    <source>
        <strain evidence="2 3">JCM 15151</strain>
    </source>
</reference>
<name>A0A399DQH4_9DEIN</name>
<sequence>MLSGNLAEFPLLRLLETLMGAARGGVLRIEHPSFVGSIYLEGGHPIHAEAGGLRGLEALELLAGLKSAPFRFDSELNTRERSIEPGLETHQLIVHQFEAWNEINLPDNWMLTLQAGAVQGPTQLSPLEASVLAQVQGKSLAQALMNGGLSPLEAAQVLSKLLRLGLLEARNHLAIEPEPLVVLTLYGREQGVAAIDEELFVRWQGLVGGGFMVRLRAKNQEATLRPEPRINMQGRVGLFERDLRQLRLSRGVSVKVWPEAR</sequence>
<dbReference type="Pfam" id="PF14332">
    <property type="entry name" value="DUF4388"/>
    <property type="match status" value="1"/>
</dbReference>
<feature type="domain" description="PatA-like N-terminal" evidence="1">
    <location>
        <begin position="3"/>
        <end position="95"/>
    </location>
</feature>
<organism evidence="2 3">
    <name type="scientific">Meiothermus taiwanensis</name>
    <dbReference type="NCBI Taxonomy" id="172827"/>
    <lineage>
        <taxon>Bacteria</taxon>
        <taxon>Thermotogati</taxon>
        <taxon>Deinococcota</taxon>
        <taxon>Deinococci</taxon>
        <taxon>Thermales</taxon>
        <taxon>Thermaceae</taxon>
        <taxon>Meiothermus</taxon>
    </lineage>
</organism>
<comment type="caution">
    <text evidence="2">The sequence shown here is derived from an EMBL/GenBank/DDBJ whole genome shotgun (WGS) entry which is preliminary data.</text>
</comment>
<dbReference type="RefSeq" id="WP_027888592.1">
    <property type="nucleotide sequence ID" value="NZ_JBHSXZ010000043.1"/>
</dbReference>
<dbReference type="PANTHER" id="PTHR36304">
    <property type="entry name" value="DOMAIN GTPASE-ACTIVATING PROTEIN, PUTATIVE-RELATED-RELATED"/>
    <property type="match status" value="1"/>
</dbReference>
<dbReference type="InterPro" id="IPR025497">
    <property type="entry name" value="PatA-like_N"/>
</dbReference>
<dbReference type="PANTHER" id="PTHR36304:SF4">
    <property type="entry name" value="DUF4388 DOMAIN-CONTAINING PROTEIN"/>
    <property type="match status" value="1"/>
</dbReference>
<dbReference type="AlphaFoldDB" id="A0A399DQH4"/>
<evidence type="ECO:0000259" key="1">
    <source>
        <dbReference type="Pfam" id="PF14332"/>
    </source>
</evidence>
<evidence type="ECO:0000313" key="2">
    <source>
        <dbReference type="EMBL" id="RIH74316.1"/>
    </source>
</evidence>
<dbReference type="OrthoDB" id="31431at2"/>
<accession>A0A399DQH4</accession>